<reference evidence="3" key="2">
    <citation type="submission" date="2015-01" db="EMBL/GenBank/DDBJ databases">
        <title>Evolutionary Origins and Diversification of the Mycorrhizal Mutualists.</title>
        <authorList>
            <consortium name="DOE Joint Genome Institute"/>
            <consortium name="Mycorrhizal Genomics Consortium"/>
            <person name="Kohler A."/>
            <person name="Kuo A."/>
            <person name="Nagy L.G."/>
            <person name="Floudas D."/>
            <person name="Copeland A."/>
            <person name="Barry K.W."/>
            <person name="Cichocki N."/>
            <person name="Veneault-Fourrey C."/>
            <person name="LaButti K."/>
            <person name="Lindquist E.A."/>
            <person name="Lipzen A."/>
            <person name="Lundell T."/>
            <person name="Morin E."/>
            <person name="Murat C."/>
            <person name="Riley R."/>
            <person name="Ohm R."/>
            <person name="Sun H."/>
            <person name="Tunlid A."/>
            <person name="Henrissat B."/>
            <person name="Grigoriev I.V."/>
            <person name="Hibbett D.S."/>
            <person name="Martin F."/>
        </authorList>
    </citation>
    <scope>NUCLEOTIDE SEQUENCE [LARGE SCALE GENOMIC DNA]</scope>
    <source>
        <strain evidence="3">441</strain>
    </source>
</reference>
<dbReference type="InterPro" id="IPR001810">
    <property type="entry name" value="F-box_dom"/>
</dbReference>
<dbReference type="OrthoDB" id="3354475at2759"/>
<gene>
    <name evidence="2" type="ORF">PISMIDRAFT_681577</name>
</gene>
<dbReference type="InterPro" id="IPR032675">
    <property type="entry name" value="LRR_dom_sf"/>
</dbReference>
<name>A0A0C9Z4T3_9AGAM</name>
<dbReference type="HOGENOM" id="CLU_021164_0_1_1"/>
<accession>A0A0C9Z4T3</accession>
<dbReference type="Gene3D" id="3.80.10.10">
    <property type="entry name" value="Ribonuclease Inhibitor"/>
    <property type="match status" value="1"/>
</dbReference>
<feature type="domain" description="F-box" evidence="1">
    <location>
        <begin position="8"/>
        <end position="46"/>
    </location>
</feature>
<dbReference type="EMBL" id="KN833754">
    <property type="protein sequence ID" value="KIK21189.1"/>
    <property type="molecule type" value="Genomic_DNA"/>
</dbReference>
<organism evidence="2 3">
    <name type="scientific">Pisolithus microcarpus 441</name>
    <dbReference type="NCBI Taxonomy" id="765257"/>
    <lineage>
        <taxon>Eukaryota</taxon>
        <taxon>Fungi</taxon>
        <taxon>Dikarya</taxon>
        <taxon>Basidiomycota</taxon>
        <taxon>Agaricomycotina</taxon>
        <taxon>Agaricomycetes</taxon>
        <taxon>Agaricomycetidae</taxon>
        <taxon>Boletales</taxon>
        <taxon>Sclerodermatineae</taxon>
        <taxon>Pisolithaceae</taxon>
        <taxon>Pisolithus</taxon>
    </lineage>
</organism>
<protein>
    <recommendedName>
        <fullName evidence="1">F-box domain-containing protein</fullName>
    </recommendedName>
</protein>
<keyword evidence="3" id="KW-1185">Reference proteome</keyword>
<dbReference type="Proteomes" id="UP000054018">
    <property type="component" value="Unassembled WGS sequence"/>
</dbReference>
<evidence type="ECO:0000259" key="1">
    <source>
        <dbReference type="Pfam" id="PF12937"/>
    </source>
</evidence>
<reference evidence="2 3" key="1">
    <citation type="submission" date="2014-04" db="EMBL/GenBank/DDBJ databases">
        <authorList>
            <consortium name="DOE Joint Genome Institute"/>
            <person name="Kuo A."/>
            <person name="Kohler A."/>
            <person name="Costa M.D."/>
            <person name="Nagy L.G."/>
            <person name="Floudas D."/>
            <person name="Copeland A."/>
            <person name="Barry K.W."/>
            <person name="Cichocki N."/>
            <person name="Veneault-Fourrey C."/>
            <person name="LaButti K."/>
            <person name="Lindquist E.A."/>
            <person name="Lipzen A."/>
            <person name="Lundell T."/>
            <person name="Morin E."/>
            <person name="Murat C."/>
            <person name="Sun H."/>
            <person name="Tunlid A."/>
            <person name="Henrissat B."/>
            <person name="Grigoriev I.V."/>
            <person name="Hibbett D.S."/>
            <person name="Martin F."/>
            <person name="Nordberg H.P."/>
            <person name="Cantor M.N."/>
            <person name="Hua S.X."/>
        </authorList>
    </citation>
    <scope>NUCLEOTIDE SEQUENCE [LARGE SCALE GENOMIC DNA]</scope>
    <source>
        <strain evidence="2 3">441</strain>
    </source>
</reference>
<dbReference type="STRING" id="765257.A0A0C9Z4T3"/>
<proteinExistence type="predicted"/>
<dbReference type="AlphaFoldDB" id="A0A0C9Z4T3"/>
<dbReference type="Pfam" id="PF12937">
    <property type="entry name" value="F-box-like"/>
    <property type="match status" value="1"/>
</dbReference>
<dbReference type="SUPFAM" id="SSF52047">
    <property type="entry name" value="RNI-like"/>
    <property type="match status" value="1"/>
</dbReference>
<sequence>MHLCLYLDEILREIFRCIESRSTLCVLARTCRAFRKPATDQIWETLTAMEPILKHLSPPRLVENRTGSYLALLQPPSGDDWNIIRRLSSRVHRLHITLNNVPLHDGVGVAVPWFCFLASPPDSSFLFPNLRALSFDVDRNLDISVRNILTGTSQAIIRFFQLLLGPHLSALRFEMPTSFYHHLDISSIPLLCPNIHTLSLGRRNHRCEGAPIVDDVVYRFSEAVSQLRHLETVRSYVASWDLLSSLAEAKGLRKLWVHLPSTLGPRPTRPRSNIFTQLRTLDISTGSLAPCMELLCWTPFKEVTGIYIDCAVPTDDRDSLQTLVDMSYLISSQCQNLDFLWIVFSPFDDRETPTGWPRPMLEPYQAFHQLRVIALQTSHSLTLADNEFEGMVKAWPHLEVFHLFHDGIMSPPVHLTLLGVTALLYHCPKLKHFTLMFDARRVPGRLAPLFRGTIVQNTSVRYMGVYASPISESPSVSNRELVMSLNGFGCAFVIKGSPP</sequence>
<evidence type="ECO:0000313" key="2">
    <source>
        <dbReference type="EMBL" id="KIK21189.1"/>
    </source>
</evidence>
<evidence type="ECO:0000313" key="3">
    <source>
        <dbReference type="Proteomes" id="UP000054018"/>
    </source>
</evidence>